<gene>
    <name evidence="1" type="ORF">FJ659_14770</name>
</gene>
<keyword evidence="1" id="KW-0547">Nucleotide-binding</keyword>
<reference evidence="1" key="1">
    <citation type="submission" date="2019-06" db="EMBL/GenBank/DDBJ databases">
        <title>Draft genome sequence of Bacillus sp. strain MHSD28.</title>
        <authorList>
            <person name="Makuwa S.C."/>
            <person name="Serepa-Dlamini M.H."/>
        </authorList>
    </citation>
    <scope>NUCLEOTIDE SEQUENCE</scope>
    <source>
        <strain evidence="1">MHSD28</strain>
    </source>
</reference>
<evidence type="ECO:0000313" key="2">
    <source>
        <dbReference type="Proteomes" id="UP000317636"/>
    </source>
</evidence>
<dbReference type="EMBL" id="VHIV01000002">
    <property type="protein sequence ID" value="TPV44463.1"/>
    <property type="molecule type" value="Genomic_DNA"/>
</dbReference>
<organism evidence="1 2">
    <name type="scientific">Bacillus dicomae</name>
    <dbReference type="NCBI Taxonomy" id="3088378"/>
    <lineage>
        <taxon>Bacteria</taxon>
        <taxon>Bacillati</taxon>
        <taxon>Bacillota</taxon>
        <taxon>Bacilli</taxon>
        <taxon>Bacillales</taxon>
        <taxon>Bacillaceae</taxon>
        <taxon>Bacillus</taxon>
        <taxon>Bacillus cereus group</taxon>
    </lineage>
</organism>
<sequence length="510" mass="56254">MEYVIEMNNITKVFPGIVANDDITLQVKQGEIHALLGENGAGKSTLMNVLFGLYQPEQGEIKIKGKPVKITNPNIANDLGIGMVHQHFMLVHNFTVTENIILGNEPKKNGKIAVEEAAKEIKQLSEQYGLAVDPHAKIEDISVGMQQRVEILKTLYRGAEILIFDEPTAVLTPQEIHELIQIMKKLVQEGKSIILITHKLKEIMEVCDRCTIIRKGKGIGTVDVAETDEHKLAELMVGRQVNFKTEKIEAKPMEEVLSIANLIVHDTRKLPAVKGLDLTVRAGEIVGIAGIDGNGQSELIEAITGLRKVESGSIAIKGKEITNWPVRRITEEGIGHIPEDRHKHGLVLDFSVRDNIVLQTYYKNPFSKKGILNFSKITEKAKALIEQFDVRTPSEQTLARALSGGNQQKAIIAREVDRNPDLLIAAQPTRGLDVGAIEFIHKKLIEQRDNGKAVLLLSLELDEILNVSDRVAVIYEGKIVAIVNAKETNEQQLGLLMAGGTGKEKVNTNG</sequence>
<name>A0AC61T708_9BACI</name>
<protein>
    <submittedName>
        <fullName evidence="1">ABC transporter ATP-binding protein</fullName>
    </submittedName>
</protein>
<keyword evidence="2" id="KW-1185">Reference proteome</keyword>
<proteinExistence type="predicted"/>
<dbReference type="Proteomes" id="UP000317636">
    <property type="component" value="Unassembled WGS sequence"/>
</dbReference>
<evidence type="ECO:0000313" key="1">
    <source>
        <dbReference type="EMBL" id="TPV44463.1"/>
    </source>
</evidence>
<accession>A0AC61T708</accession>
<comment type="caution">
    <text evidence="1">The sequence shown here is derived from an EMBL/GenBank/DDBJ whole genome shotgun (WGS) entry which is preliminary data.</text>
</comment>
<keyword evidence="1" id="KW-0067">ATP-binding</keyword>